<dbReference type="NCBIfam" id="TIGR00035">
    <property type="entry name" value="asp_race"/>
    <property type="match status" value="1"/>
</dbReference>
<dbReference type="Gene3D" id="3.40.50.1860">
    <property type="match status" value="2"/>
</dbReference>
<evidence type="ECO:0000313" key="4">
    <source>
        <dbReference type="Proteomes" id="UP001629953"/>
    </source>
</evidence>
<evidence type="ECO:0000313" key="3">
    <source>
        <dbReference type="EMBL" id="MFM2483800.1"/>
    </source>
</evidence>
<evidence type="ECO:0000256" key="2">
    <source>
        <dbReference type="ARBA" id="ARBA00023235"/>
    </source>
</evidence>
<dbReference type="SUPFAM" id="SSF53681">
    <property type="entry name" value="Aspartate/glutamate racemase"/>
    <property type="match status" value="2"/>
</dbReference>
<dbReference type="GO" id="GO:0016853">
    <property type="term" value="F:isomerase activity"/>
    <property type="evidence" value="ECO:0007669"/>
    <property type="project" value="UniProtKB-KW"/>
</dbReference>
<dbReference type="PANTHER" id="PTHR21198:SF7">
    <property type="entry name" value="ASPARTATE-GLUTAMATE RACEMASE FAMILY"/>
    <property type="match status" value="1"/>
</dbReference>
<sequence length="231" mass="25230">MAKPQIGILAGMGPRSTAPFVDAVVSKCQELYGAKLDEEFPEMNILSLPTPFYVDRAIDHDAMKERIVGGLRKLEASGSSFVSMPCNSAHAYFKELSQSIKIPLLNIVEETLGQLREGQRTTVLATRGTMASRLYQIGITKAGLEYEFNPDWQDLVDTVVSAVKAGDIQGSASGTWDQLITHLQALGVNQAVIACTDINAVLPYCKTDIAFVDSTECLAQATVRQYLKLRE</sequence>
<organism evidence="3 4">
    <name type="scientific">Celerinatantimonas yamalensis</name>
    <dbReference type="NCBI Taxonomy" id="559956"/>
    <lineage>
        <taxon>Bacteria</taxon>
        <taxon>Pseudomonadati</taxon>
        <taxon>Pseudomonadota</taxon>
        <taxon>Gammaproteobacteria</taxon>
        <taxon>Celerinatantimonadaceae</taxon>
        <taxon>Celerinatantimonas</taxon>
    </lineage>
</organism>
<evidence type="ECO:0000256" key="1">
    <source>
        <dbReference type="ARBA" id="ARBA00007847"/>
    </source>
</evidence>
<dbReference type="EC" id="5.1.1.-" evidence="3"/>
<dbReference type="InterPro" id="IPR004380">
    <property type="entry name" value="Asp_race"/>
</dbReference>
<accession>A0ABW9G289</accession>
<dbReference type="Pfam" id="PF01177">
    <property type="entry name" value="Asp_Glu_race"/>
    <property type="match status" value="1"/>
</dbReference>
<dbReference type="RefSeq" id="WP_408621955.1">
    <property type="nucleotide sequence ID" value="NZ_JBEQCT010000001.1"/>
</dbReference>
<proteinExistence type="inferred from homology"/>
<gene>
    <name evidence="3" type="ORF">ABUE30_01735</name>
</gene>
<comment type="similarity">
    <text evidence="1">Belongs to the aspartate/glutamate racemases family.</text>
</comment>
<protein>
    <submittedName>
        <fullName evidence="3">Amino acid racemase</fullName>
        <ecNumber evidence="3">5.1.1.-</ecNumber>
    </submittedName>
</protein>
<dbReference type="Proteomes" id="UP001629953">
    <property type="component" value="Unassembled WGS sequence"/>
</dbReference>
<dbReference type="InterPro" id="IPR001920">
    <property type="entry name" value="Asp/Glu_race"/>
</dbReference>
<keyword evidence="4" id="KW-1185">Reference proteome</keyword>
<keyword evidence="2 3" id="KW-0413">Isomerase</keyword>
<dbReference type="PANTHER" id="PTHR21198">
    <property type="entry name" value="GLUTAMATE RACEMASE"/>
    <property type="match status" value="1"/>
</dbReference>
<comment type="caution">
    <text evidence="3">The sequence shown here is derived from an EMBL/GenBank/DDBJ whole genome shotgun (WGS) entry which is preliminary data.</text>
</comment>
<name>A0ABW9G289_9GAMM</name>
<dbReference type="EMBL" id="JBEQCT010000001">
    <property type="protein sequence ID" value="MFM2483800.1"/>
    <property type="molecule type" value="Genomic_DNA"/>
</dbReference>
<reference evidence="3 4" key="1">
    <citation type="journal article" date="2013" name="Int. J. Syst. Evol. Microbiol.">
        <title>Celerinatantimonas yamalensis sp. nov., a cold-adapted diazotrophic bacterium from a cold permafrost brine.</title>
        <authorList>
            <person name="Shcherbakova V."/>
            <person name="Chuvilskaya N."/>
            <person name="Rivkina E."/>
            <person name="Demidov N."/>
            <person name="Uchaeva V."/>
            <person name="Suetin S."/>
            <person name="Suzina N."/>
            <person name="Gilichinsky D."/>
        </authorList>
    </citation>
    <scope>NUCLEOTIDE SEQUENCE [LARGE SCALE GENOMIC DNA]</scope>
    <source>
        <strain evidence="3 4">C7</strain>
    </source>
</reference>
<dbReference type="InterPro" id="IPR015942">
    <property type="entry name" value="Asp/Glu/hydantoin_racemase"/>
</dbReference>